<dbReference type="STRING" id="1291052.FC18_GL001751"/>
<evidence type="ECO:0000256" key="6">
    <source>
        <dbReference type="SAM" id="Phobius"/>
    </source>
</evidence>
<gene>
    <name evidence="8" type="ORF">FC18_GL001751</name>
</gene>
<dbReference type="GO" id="GO:0031012">
    <property type="term" value="C:extracellular matrix"/>
    <property type="evidence" value="ECO:0007669"/>
    <property type="project" value="InterPro"/>
</dbReference>
<evidence type="ECO:0000256" key="5">
    <source>
        <dbReference type="SAM" id="MobiDB-lite"/>
    </source>
</evidence>
<keyword evidence="1 8" id="KW-0645">Protease</keyword>
<evidence type="ECO:0000256" key="2">
    <source>
        <dbReference type="ARBA" id="ARBA00022723"/>
    </source>
</evidence>
<feature type="domain" description="Peptidase metallopeptidase" evidence="7">
    <location>
        <begin position="104"/>
        <end position="255"/>
    </location>
</feature>
<dbReference type="SUPFAM" id="SSF55486">
    <property type="entry name" value="Metalloproteases ('zincins'), catalytic domain"/>
    <property type="match status" value="1"/>
</dbReference>
<accession>A0A0R1ZVJ8</accession>
<dbReference type="InterPro" id="IPR024079">
    <property type="entry name" value="MetalloPept_cat_dom_sf"/>
</dbReference>
<keyword evidence="6" id="KW-1133">Transmembrane helix</keyword>
<dbReference type="PATRIC" id="fig|1291052.5.peg.1790"/>
<evidence type="ECO:0000313" key="9">
    <source>
        <dbReference type="Proteomes" id="UP000051679"/>
    </source>
</evidence>
<dbReference type="Proteomes" id="UP000051679">
    <property type="component" value="Unassembled WGS sequence"/>
</dbReference>
<dbReference type="Pfam" id="PF00413">
    <property type="entry name" value="Peptidase_M10"/>
    <property type="match status" value="1"/>
</dbReference>
<proteinExistence type="predicted"/>
<dbReference type="EMBL" id="AYYO01000037">
    <property type="protein sequence ID" value="KRM55043.1"/>
    <property type="molecule type" value="Genomic_DNA"/>
</dbReference>
<dbReference type="SMART" id="SM00235">
    <property type="entry name" value="ZnMc"/>
    <property type="match status" value="1"/>
</dbReference>
<dbReference type="InterPro" id="IPR001818">
    <property type="entry name" value="Pept_M10_metallopeptidase"/>
</dbReference>
<dbReference type="GO" id="GO:0006508">
    <property type="term" value="P:proteolysis"/>
    <property type="evidence" value="ECO:0007669"/>
    <property type="project" value="UniProtKB-KW"/>
</dbReference>
<dbReference type="InterPro" id="IPR006026">
    <property type="entry name" value="Peptidase_Metallo"/>
</dbReference>
<keyword evidence="3" id="KW-0378">Hydrolase</keyword>
<dbReference type="GO" id="GO:0008270">
    <property type="term" value="F:zinc ion binding"/>
    <property type="evidence" value="ECO:0007669"/>
    <property type="project" value="InterPro"/>
</dbReference>
<dbReference type="OrthoDB" id="2148705at2"/>
<organism evidence="8 9">
    <name type="scientific">Lacticaseibacillus sharpeae JCM 1186 = DSM 20505</name>
    <dbReference type="NCBI Taxonomy" id="1291052"/>
    <lineage>
        <taxon>Bacteria</taxon>
        <taxon>Bacillati</taxon>
        <taxon>Bacillota</taxon>
        <taxon>Bacilli</taxon>
        <taxon>Lactobacillales</taxon>
        <taxon>Lactobacillaceae</taxon>
        <taxon>Lacticaseibacillus</taxon>
    </lineage>
</organism>
<protein>
    <submittedName>
        <fullName evidence="8">Zn-dependent protease</fullName>
    </submittedName>
</protein>
<evidence type="ECO:0000256" key="4">
    <source>
        <dbReference type="ARBA" id="ARBA00022833"/>
    </source>
</evidence>
<dbReference type="PANTHER" id="PTHR10201">
    <property type="entry name" value="MATRIX METALLOPROTEINASE"/>
    <property type="match status" value="1"/>
</dbReference>
<keyword evidence="6" id="KW-0812">Transmembrane</keyword>
<reference evidence="8 9" key="1">
    <citation type="journal article" date="2015" name="Genome Announc.">
        <title>Expanding the biotechnology potential of lactobacilli through comparative genomics of 213 strains and associated genera.</title>
        <authorList>
            <person name="Sun Z."/>
            <person name="Harris H.M."/>
            <person name="McCann A."/>
            <person name="Guo C."/>
            <person name="Argimon S."/>
            <person name="Zhang W."/>
            <person name="Yang X."/>
            <person name="Jeffery I.B."/>
            <person name="Cooney J.C."/>
            <person name="Kagawa T.F."/>
            <person name="Liu W."/>
            <person name="Song Y."/>
            <person name="Salvetti E."/>
            <person name="Wrobel A."/>
            <person name="Rasinkangas P."/>
            <person name="Parkhill J."/>
            <person name="Rea M.C."/>
            <person name="O'Sullivan O."/>
            <person name="Ritari J."/>
            <person name="Douillard F.P."/>
            <person name="Paul Ross R."/>
            <person name="Yang R."/>
            <person name="Briner A.E."/>
            <person name="Felis G.E."/>
            <person name="de Vos W.M."/>
            <person name="Barrangou R."/>
            <person name="Klaenhammer T.R."/>
            <person name="Caufield P.W."/>
            <person name="Cui Y."/>
            <person name="Zhang H."/>
            <person name="O'Toole P.W."/>
        </authorList>
    </citation>
    <scope>NUCLEOTIDE SEQUENCE [LARGE SCALE GENOMIC DNA]</scope>
    <source>
        <strain evidence="8 9">DSM 20505</strain>
    </source>
</reference>
<evidence type="ECO:0000256" key="1">
    <source>
        <dbReference type="ARBA" id="ARBA00022670"/>
    </source>
</evidence>
<dbReference type="AlphaFoldDB" id="A0A0R1ZVJ8"/>
<evidence type="ECO:0000259" key="7">
    <source>
        <dbReference type="SMART" id="SM00235"/>
    </source>
</evidence>
<evidence type="ECO:0000256" key="3">
    <source>
        <dbReference type="ARBA" id="ARBA00022801"/>
    </source>
</evidence>
<feature type="transmembrane region" description="Helical" evidence="6">
    <location>
        <begin position="20"/>
        <end position="37"/>
    </location>
</feature>
<keyword evidence="6" id="KW-0472">Membrane</keyword>
<evidence type="ECO:0000313" key="8">
    <source>
        <dbReference type="EMBL" id="KRM55043.1"/>
    </source>
</evidence>
<comment type="caution">
    <text evidence="8">The sequence shown here is derived from an EMBL/GenBank/DDBJ whole genome shotgun (WGS) entry which is preliminary data.</text>
</comment>
<name>A0A0R1ZVJ8_9LACO</name>
<keyword evidence="9" id="KW-1185">Reference proteome</keyword>
<feature type="region of interest" description="Disordered" evidence="5">
    <location>
        <begin position="67"/>
        <end position="96"/>
    </location>
</feature>
<dbReference type="Gene3D" id="3.40.390.10">
    <property type="entry name" value="Collagenase (Catalytic Domain)"/>
    <property type="match status" value="1"/>
</dbReference>
<feature type="compositionally biased region" description="Low complexity" evidence="5">
    <location>
        <begin position="70"/>
        <end position="89"/>
    </location>
</feature>
<keyword evidence="2" id="KW-0479">Metal-binding</keyword>
<dbReference type="GO" id="GO:0004222">
    <property type="term" value="F:metalloendopeptidase activity"/>
    <property type="evidence" value="ECO:0007669"/>
    <property type="project" value="InterPro"/>
</dbReference>
<keyword evidence="4" id="KW-0862">Zinc</keyword>
<sequence>MTADIITKGARRMRRRHHPIRNLIILALVIFALVKIGPDNLNRTLDNGVRGFQTFVHKYRTTPAFEVQQSASSSAESSESSATSSSSSAKGATDDATPIESVVQGIKLSNTYHYTFASGTTQQVRDLFARAVAVYNKTGVVYLDPGQGTKYQNTITFGQYRTVSPQGQQAEELGKAGPRVYQYSGGENFTVNRAEAKLNIQYADKLDDTTALHELGHALGIDHSTNEHSIMYPYDEANQQLTAADVNTLREIYARTSE</sequence>